<feature type="signal peptide" evidence="1">
    <location>
        <begin position="1"/>
        <end position="21"/>
    </location>
</feature>
<proteinExistence type="predicted"/>
<protein>
    <recommendedName>
        <fullName evidence="4">Lipoprotein</fullName>
    </recommendedName>
</protein>
<reference evidence="2 3" key="1">
    <citation type="submission" date="2022-04" db="EMBL/GenBank/DDBJ databases">
        <title>Roseobacter sp. WL0113 is a bacterium isolated from neritic sediment.</title>
        <authorList>
            <person name="Wang L."/>
            <person name="He W."/>
            <person name="Zhang D.-F."/>
        </authorList>
    </citation>
    <scope>NUCLEOTIDE SEQUENCE [LARGE SCALE GENOMIC DNA]</scope>
    <source>
        <strain evidence="2 3">WL0113</strain>
    </source>
</reference>
<gene>
    <name evidence="2" type="ORF">MUB52_00425</name>
</gene>
<dbReference type="RefSeq" id="WP_263842210.1">
    <property type="nucleotide sequence ID" value="NZ_JALIEB010000001.1"/>
</dbReference>
<keyword evidence="3" id="KW-1185">Reference proteome</keyword>
<evidence type="ECO:0000313" key="3">
    <source>
        <dbReference type="Proteomes" id="UP001208690"/>
    </source>
</evidence>
<sequence>MIRLASLAGLIALLFAGAAHSNPIVVRSGDHEGFTRLVLRLPENVTWELIEEPGLKTISFRGHDAGFNVSRVFDVIPRDQLLEVRPYPSRLELDLSCVCDVNTFVERREFLVVDILDGPPLPPESTASAPRFITARPASGFNFGDLLWSDFASPDGEAIASNKSPAEQQPDAIDPSVEARESEAAFVEQTRQQLLAGLSNAASRGILEPATPDLNGVIGEEEMPPAEEIFDSSEEEIVVVAPEGGNIRITSSRDTPRGALDGDLMTSGAVCASPDRVMVPEWGGEDPFHLQVAGMRRALYSEVDRLNPDQAIALARLYIFFGFGAEAKEVLSLSGTLASEHPELMDLADIMEHGFARNPRFVHRFADCESELALWAAMAAQELPAEQILNEAAALRALAALPDHLRRFIAPALSKRLADSGSLDSASIALRNTDWTKTGNESDSDLAEATIEKQSGNTERAENLLSEVIEDNAAETPQAMIALVNSRLDEGKAISADVALLIETYAFEWRDSPIAQDLQRAHVIASAYSDQFDKAFEALENELVTADPDLLNELRSLIFSALSSNADDITFLDAFFAEFPTNASALSIVSVEATVSRLLELGFAAEAEAILADLPADRANDDLRLLHAEALIAMRQPEAALTVLGLVQSDLSVPLKARALSQLGDNKEAFSLFETLDAEQDAVRAAWLANEWTELVESDAPVFGQARVLSEEAIPPVAAEDGMLEMIGSAVEQSSSARTTLEEILGGLPVDP</sequence>
<comment type="caution">
    <text evidence="2">The sequence shown here is derived from an EMBL/GenBank/DDBJ whole genome shotgun (WGS) entry which is preliminary data.</text>
</comment>
<dbReference type="Proteomes" id="UP001208690">
    <property type="component" value="Unassembled WGS sequence"/>
</dbReference>
<organism evidence="2 3">
    <name type="scientific">Roseobacter sinensis</name>
    <dbReference type="NCBI Taxonomy" id="2931391"/>
    <lineage>
        <taxon>Bacteria</taxon>
        <taxon>Pseudomonadati</taxon>
        <taxon>Pseudomonadota</taxon>
        <taxon>Alphaproteobacteria</taxon>
        <taxon>Rhodobacterales</taxon>
        <taxon>Roseobacteraceae</taxon>
        <taxon>Roseobacter</taxon>
    </lineage>
</organism>
<evidence type="ECO:0000256" key="1">
    <source>
        <dbReference type="SAM" id="SignalP"/>
    </source>
</evidence>
<keyword evidence="1" id="KW-0732">Signal</keyword>
<dbReference type="EMBL" id="JALIEB010000001">
    <property type="protein sequence ID" value="MCV3269878.1"/>
    <property type="molecule type" value="Genomic_DNA"/>
</dbReference>
<name>A0ABT3B8H9_9RHOB</name>
<evidence type="ECO:0008006" key="4">
    <source>
        <dbReference type="Google" id="ProtNLM"/>
    </source>
</evidence>
<evidence type="ECO:0000313" key="2">
    <source>
        <dbReference type="EMBL" id="MCV3269878.1"/>
    </source>
</evidence>
<accession>A0ABT3B8H9</accession>
<feature type="chain" id="PRO_5046742431" description="Lipoprotein" evidence="1">
    <location>
        <begin position="22"/>
        <end position="752"/>
    </location>
</feature>